<dbReference type="EMBL" id="UYYG01000090">
    <property type="protein sequence ID" value="VDN52954.1"/>
    <property type="molecule type" value="Genomic_DNA"/>
</dbReference>
<sequence>MQISNFLSFLLDDDDDYYGSEYSDDDDSSWKVRRASAKCIEVLILSRREDLLDFLSKFGHLLINRFREREDNVKWDIMHAYSALLSQSQSLFRNFASISLNDACKDEELGTCMDNDSIQIGNVVVLKNAVNEEQIAVLRILDSQIPCFIKCITKQLSSSAPKTKQCCFMLLTQFVRACPGALSNSLGSFIPSITAALTDRANNTLKIDTLEFLHATFSTHKPEMLTPYISALIPLIVNTIEDPLYKITSGGLTTVISMLKTFRRLPSYQFNFDYRSCIHQVSQAVIKKVKATDTDQEVKEKSINAVSLLIAYFGDILQNDIAVCLPVLLDRFKNEMTRLITLKAFITIANSPLKVDFSSIYGEILSVSSEHLRKNLRPLRVATISLLDILIQSYSYDGFDEKISKTVAEFPALISDSDIHISQTALVYLTHLVDKYPQLISESLAEIIKAFVMFIQSPLLQPTSLRSALNFIESLVRNPVPNKPDFEALLDELSAPIYNISNLHLQAFHNISSSVAAVTKATNNLSKSVMLTEKLAQQLKDNGSNEEIQLFSLLALGEIGRVCPIVFDQMPDFKPEELLMDAFKSTSEDMKTAASYAFGSLAIGNLEKFLPFLLNEINSQPKRQYLLLHSLKEVIGSESDNPRAFEIFRPRIDQIWPVLMEHALSTEEGTRNIVSECLGKICLIDPELLLPRLKVTKTDNS</sequence>
<dbReference type="STRING" id="318479.A0A0N4UMU3"/>
<name>A0A0N4UMU3_DRAME</name>
<evidence type="ECO:0000313" key="4">
    <source>
        <dbReference type="Proteomes" id="UP000038040"/>
    </source>
</evidence>
<accession>A0A0N4UMU3</accession>
<dbReference type="Proteomes" id="UP000274756">
    <property type="component" value="Unassembled WGS sequence"/>
</dbReference>
<reference evidence="6" key="1">
    <citation type="submission" date="2017-02" db="UniProtKB">
        <authorList>
            <consortium name="WormBaseParasite"/>
        </authorList>
    </citation>
    <scope>IDENTIFICATION</scope>
</reference>
<dbReference type="GO" id="GO:0010265">
    <property type="term" value="P:SCF complex assembly"/>
    <property type="evidence" value="ECO:0007669"/>
    <property type="project" value="InterPro"/>
</dbReference>
<organism evidence="4 6">
    <name type="scientific">Dracunculus medinensis</name>
    <name type="common">Guinea worm</name>
    <dbReference type="NCBI Taxonomy" id="318479"/>
    <lineage>
        <taxon>Eukaryota</taxon>
        <taxon>Metazoa</taxon>
        <taxon>Ecdysozoa</taxon>
        <taxon>Nematoda</taxon>
        <taxon>Chromadorea</taxon>
        <taxon>Rhabditida</taxon>
        <taxon>Spirurina</taxon>
        <taxon>Dracunculoidea</taxon>
        <taxon>Dracunculidae</taxon>
        <taxon>Dracunculus</taxon>
    </lineage>
</organism>
<dbReference type="InterPro" id="IPR011989">
    <property type="entry name" value="ARM-like"/>
</dbReference>
<dbReference type="OrthoDB" id="6260732at2759"/>
<gene>
    <name evidence="3" type="ORF">DME_LOCUS2927</name>
</gene>
<protein>
    <submittedName>
        <fullName evidence="6">TIP120 domain-containing protein</fullName>
    </submittedName>
</protein>
<dbReference type="SUPFAM" id="SSF48371">
    <property type="entry name" value="ARM repeat"/>
    <property type="match status" value="1"/>
</dbReference>
<dbReference type="InterPro" id="IPR016024">
    <property type="entry name" value="ARM-type_fold"/>
</dbReference>
<dbReference type="PANTHER" id="PTHR12696">
    <property type="entry name" value="TIP120"/>
    <property type="match status" value="1"/>
</dbReference>
<keyword evidence="5" id="KW-1185">Reference proteome</keyword>
<evidence type="ECO:0000256" key="2">
    <source>
        <dbReference type="ARBA" id="ARBA00022786"/>
    </source>
</evidence>
<reference evidence="3 5" key="2">
    <citation type="submission" date="2018-11" db="EMBL/GenBank/DDBJ databases">
        <authorList>
            <consortium name="Pathogen Informatics"/>
        </authorList>
    </citation>
    <scope>NUCLEOTIDE SEQUENCE [LARGE SCALE GENOMIC DNA]</scope>
</reference>
<proteinExistence type="predicted"/>
<dbReference type="WBParaSite" id="DME_0000919001-mRNA-1">
    <property type="protein sequence ID" value="DME_0000919001-mRNA-1"/>
    <property type="gene ID" value="DME_0000919001"/>
</dbReference>
<evidence type="ECO:0000256" key="1">
    <source>
        <dbReference type="ARBA" id="ARBA00022737"/>
    </source>
</evidence>
<evidence type="ECO:0000313" key="6">
    <source>
        <dbReference type="WBParaSite" id="DME_0000919001-mRNA-1"/>
    </source>
</evidence>
<dbReference type="InterPro" id="IPR039852">
    <property type="entry name" value="CAND1/CAND2"/>
</dbReference>
<dbReference type="Pfam" id="PF25782">
    <property type="entry name" value="TPR_CAND1"/>
    <property type="match status" value="1"/>
</dbReference>
<keyword evidence="2" id="KW-0833">Ubl conjugation pathway</keyword>
<dbReference type="Gene3D" id="1.25.10.10">
    <property type="entry name" value="Leucine-rich Repeat Variant"/>
    <property type="match status" value="1"/>
</dbReference>
<dbReference type="Proteomes" id="UP000038040">
    <property type="component" value="Unplaced"/>
</dbReference>
<dbReference type="AlphaFoldDB" id="A0A0N4UMU3"/>
<keyword evidence="1" id="KW-0677">Repeat</keyword>
<evidence type="ECO:0000313" key="3">
    <source>
        <dbReference type="EMBL" id="VDN52954.1"/>
    </source>
</evidence>
<evidence type="ECO:0000313" key="5">
    <source>
        <dbReference type="Proteomes" id="UP000274756"/>
    </source>
</evidence>